<dbReference type="GO" id="GO:0016747">
    <property type="term" value="F:acyltransferase activity, transferring groups other than amino-acyl groups"/>
    <property type="evidence" value="ECO:0007669"/>
    <property type="project" value="InterPro"/>
</dbReference>
<evidence type="ECO:0000313" key="3">
    <source>
        <dbReference type="Proteomes" id="UP000234211"/>
    </source>
</evidence>
<keyword evidence="3" id="KW-1185">Reference proteome</keyword>
<dbReference type="GeneID" id="86944269"/>
<dbReference type="PROSITE" id="PS51186">
    <property type="entry name" value="GNAT"/>
    <property type="match status" value="1"/>
</dbReference>
<dbReference type="Proteomes" id="UP000234211">
    <property type="component" value="Unassembled WGS sequence"/>
</dbReference>
<evidence type="ECO:0000313" key="2">
    <source>
        <dbReference type="EMBL" id="SOS73980.1"/>
    </source>
</evidence>
<dbReference type="Pfam" id="PF13302">
    <property type="entry name" value="Acetyltransf_3"/>
    <property type="match status" value="1"/>
</dbReference>
<protein>
    <recommendedName>
        <fullName evidence="1">N-acetyltransferase domain-containing protein</fullName>
    </recommendedName>
</protein>
<evidence type="ECO:0000259" key="1">
    <source>
        <dbReference type="PROSITE" id="PS51186"/>
    </source>
</evidence>
<organism evidence="2 3">
    <name type="scientific">Tenacibaculum piscium</name>
    <dbReference type="NCBI Taxonomy" id="1458515"/>
    <lineage>
        <taxon>Bacteria</taxon>
        <taxon>Pseudomonadati</taxon>
        <taxon>Bacteroidota</taxon>
        <taxon>Flavobacteriia</taxon>
        <taxon>Flavobacteriales</taxon>
        <taxon>Flavobacteriaceae</taxon>
        <taxon>Tenacibaculum</taxon>
    </lineage>
</organism>
<name>A0A2H1YEY1_9FLAO</name>
<reference evidence="3" key="1">
    <citation type="submission" date="2017-11" db="EMBL/GenBank/DDBJ databases">
        <authorList>
            <person name="Duchaud E."/>
        </authorList>
    </citation>
    <scope>NUCLEOTIDE SEQUENCE [LARGE SCALE GENOMIC DNA]</scope>
    <source>
        <strain evidence="3">Tenacibaculum sp. TNO020</strain>
    </source>
</reference>
<dbReference type="RefSeq" id="WP_101916502.1">
    <property type="nucleotide sequence ID" value="NZ_JAFMUR010000003.1"/>
</dbReference>
<feature type="domain" description="N-acetyltransferase" evidence="1">
    <location>
        <begin position="15"/>
        <end position="184"/>
    </location>
</feature>
<sequence>MNFPTIFPELSTERATLRQVSFKDKRAIFKLRSNKEINKLISRETPKNLNDADAFIENCLTDFENETRIFWVIEHQDSSKVIGSIVLSNFNSENDYAEISYELSPDYQKEGLMREAIQSVLAFGNVDLALKTIEAFTHHNNNDAIALLEKQQFILQSSSQANSQTANQVNLENTHIFRLDIIQA</sequence>
<proteinExistence type="predicted"/>
<gene>
    <name evidence="2" type="ORF">TNO020_180008</name>
</gene>
<dbReference type="AlphaFoldDB" id="A0A2H1YEY1"/>
<dbReference type="InterPro" id="IPR051531">
    <property type="entry name" value="N-acetyltransferase"/>
</dbReference>
<accession>A0A2H1YEY1</accession>
<dbReference type="EMBL" id="OENF01000010">
    <property type="protein sequence ID" value="SOS73980.1"/>
    <property type="molecule type" value="Genomic_DNA"/>
</dbReference>
<dbReference type="Gene3D" id="3.40.630.30">
    <property type="match status" value="1"/>
</dbReference>
<dbReference type="PANTHER" id="PTHR43792">
    <property type="entry name" value="GNAT FAMILY, PUTATIVE (AFU_ORTHOLOGUE AFUA_3G00765)-RELATED-RELATED"/>
    <property type="match status" value="1"/>
</dbReference>
<dbReference type="InterPro" id="IPR000182">
    <property type="entry name" value="GNAT_dom"/>
</dbReference>
<dbReference type="CDD" id="cd04301">
    <property type="entry name" value="NAT_SF"/>
    <property type="match status" value="1"/>
</dbReference>
<dbReference type="SUPFAM" id="SSF55729">
    <property type="entry name" value="Acyl-CoA N-acyltransferases (Nat)"/>
    <property type="match status" value="1"/>
</dbReference>
<dbReference type="PANTHER" id="PTHR43792:SF1">
    <property type="entry name" value="N-ACETYLTRANSFERASE DOMAIN-CONTAINING PROTEIN"/>
    <property type="match status" value="1"/>
</dbReference>
<dbReference type="OrthoDB" id="9811523at2"/>
<dbReference type="InterPro" id="IPR016181">
    <property type="entry name" value="Acyl_CoA_acyltransferase"/>
</dbReference>